<evidence type="ECO:0000313" key="1">
    <source>
        <dbReference type="EMBL" id="KAF3217260.1"/>
    </source>
</evidence>
<protein>
    <submittedName>
        <fullName evidence="1">Uncharacterized protein</fullName>
    </submittedName>
</protein>
<name>A0A8H8VGD3_ORBOL</name>
<organism evidence="1 2">
    <name type="scientific">Orbilia oligospora</name>
    <name type="common">Nematode-trapping fungus</name>
    <name type="synonym">Arthrobotrys oligospora</name>
    <dbReference type="NCBI Taxonomy" id="2813651"/>
    <lineage>
        <taxon>Eukaryota</taxon>
        <taxon>Fungi</taxon>
        <taxon>Dikarya</taxon>
        <taxon>Ascomycota</taxon>
        <taxon>Pezizomycotina</taxon>
        <taxon>Orbiliomycetes</taxon>
        <taxon>Orbiliales</taxon>
        <taxon>Orbiliaceae</taxon>
        <taxon>Orbilia</taxon>
    </lineage>
</organism>
<proteinExistence type="predicted"/>
<sequence>MKTVADFENRATCHQKFDIGFIGLSVQLLQFSDELRSFISFALIQCVKDTDDLTGAIILDSKYEGVPELGEIARKSLPGNFEPLDYFFRQ</sequence>
<evidence type="ECO:0000313" key="2">
    <source>
        <dbReference type="Proteomes" id="UP000614610"/>
    </source>
</evidence>
<dbReference type="AlphaFoldDB" id="A0A8H8VGD3"/>
<accession>A0A8H8VGD3</accession>
<dbReference type="EMBL" id="WIWT01000014">
    <property type="protein sequence ID" value="KAF3217260.1"/>
    <property type="molecule type" value="Genomic_DNA"/>
</dbReference>
<comment type="caution">
    <text evidence="1">The sequence shown here is derived from an EMBL/GenBank/DDBJ whole genome shotgun (WGS) entry which is preliminary data.</text>
</comment>
<gene>
    <name evidence="1" type="ORF">TWF679_002277</name>
</gene>
<reference evidence="1" key="1">
    <citation type="submission" date="2019-06" db="EMBL/GenBank/DDBJ databases">
        <authorList>
            <person name="Palmer J.M."/>
        </authorList>
    </citation>
    <scope>NUCLEOTIDE SEQUENCE</scope>
    <source>
        <strain evidence="1">TWF679</strain>
    </source>
</reference>
<dbReference type="Proteomes" id="UP000614610">
    <property type="component" value="Unassembled WGS sequence"/>
</dbReference>